<protein>
    <submittedName>
        <fullName evidence="1">Uncharacterized protein</fullName>
    </submittedName>
</protein>
<organism evidence="1">
    <name type="scientific">viral metagenome</name>
    <dbReference type="NCBI Taxonomy" id="1070528"/>
    <lineage>
        <taxon>unclassified sequences</taxon>
        <taxon>metagenomes</taxon>
        <taxon>organismal metagenomes</taxon>
    </lineage>
</organism>
<reference evidence="1" key="1">
    <citation type="journal article" date="2020" name="Nature">
        <title>Giant virus diversity and host interactions through global metagenomics.</title>
        <authorList>
            <person name="Schulz F."/>
            <person name="Roux S."/>
            <person name="Paez-Espino D."/>
            <person name="Jungbluth S."/>
            <person name="Walsh D.A."/>
            <person name="Denef V.J."/>
            <person name="McMahon K.D."/>
            <person name="Konstantinidis K.T."/>
            <person name="Eloe-Fadrosh E.A."/>
            <person name="Kyrpides N.C."/>
            <person name="Woyke T."/>
        </authorList>
    </citation>
    <scope>NUCLEOTIDE SEQUENCE</scope>
    <source>
        <strain evidence="1">GVMAG-M-3300023184-101</strain>
    </source>
</reference>
<proteinExistence type="predicted"/>
<dbReference type="EMBL" id="MN739949">
    <property type="protein sequence ID" value="QHT79395.1"/>
    <property type="molecule type" value="Genomic_DNA"/>
</dbReference>
<name>A0A6C0HGX4_9ZZZZ</name>
<evidence type="ECO:0000313" key="1">
    <source>
        <dbReference type="EMBL" id="QHT79395.1"/>
    </source>
</evidence>
<accession>A0A6C0HGX4</accession>
<sequence>MVLTELGLCSAASLLMVLAFIIGCKCNCNCTQPAQTHIIVDAPKYEAYLDCPPRYEDPSSINNKISTILPYVK</sequence>
<dbReference type="AlphaFoldDB" id="A0A6C0HGX4"/>